<protein>
    <submittedName>
        <fullName evidence="2">Uridine kinase</fullName>
        <ecNumber evidence="2">2.7.1.48</ecNumber>
    </submittedName>
</protein>
<accession>A0A927R4Z4</accession>
<dbReference type="RefSeq" id="WP_192599157.1">
    <property type="nucleotide sequence ID" value="NZ_JADBEL010000013.1"/>
</dbReference>
<sequence length="180" mass="21507">MIIGIDGLGGSGKTIYARELQQQIGGSMLFHLDDFIHTKKIRYNDEFEEWYGYYHLQWRYDYLIETLLRPMKSGLCVNQTVEFYDKENDCHLRRCIEIPIGTTVIIEGVFLQRSELRQYFDFVIYLDVDKETRLKRVVERDLYIGSEEEITHKYENRYFPAEETYSEKCNPLALADFIQK</sequence>
<evidence type="ECO:0000313" key="2">
    <source>
        <dbReference type="EMBL" id="MBE1555438.1"/>
    </source>
</evidence>
<dbReference type="Proteomes" id="UP000658225">
    <property type="component" value="Unassembled WGS sequence"/>
</dbReference>
<dbReference type="SUPFAM" id="SSF52540">
    <property type="entry name" value="P-loop containing nucleoside triphosphate hydrolases"/>
    <property type="match status" value="1"/>
</dbReference>
<dbReference type="Gene3D" id="3.40.50.300">
    <property type="entry name" value="P-loop containing nucleotide triphosphate hydrolases"/>
    <property type="match status" value="1"/>
</dbReference>
<name>A0A927R4Z4_9BACL</name>
<keyword evidence="3" id="KW-1185">Reference proteome</keyword>
<organism evidence="2 3">
    <name type="scientific">Sporosarcina limicola</name>
    <dbReference type="NCBI Taxonomy" id="34101"/>
    <lineage>
        <taxon>Bacteria</taxon>
        <taxon>Bacillati</taxon>
        <taxon>Bacillota</taxon>
        <taxon>Bacilli</taxon>
        <taxon>Bacillales</taxon>
        <taxon>Caryophanaceae</taxon>
        <taxon>Sporosarcina</taxon>
    </lineage>
</organism>
<dbReference type="PANTHER" id="PTHR10285">
    <property type="entry name" value="URIDINE KINASE"/>
    <property type="match status" value="1"/>
</dbReference>
<gene>
    <name evidence="2" type="ORF">H4683_002543</name>
</gene>
<dbReference type="AlphaFoldDB" id="A0A927R4Z4"/>
<dbReference type="InterPro" id="IPR006083">
    <property type="entry name" value="PRK/URK"/>
</dbReference>
<dbReference type="Pfam" id="PF00485">
    <property type="entry name" value="PRK"/>
    <property type="match status" value="1"/>
</dbReference>
<dbReference type="EMBL" id="JADBEL010000013">
    <property type="protein sequence ID" value="MBE1555438.1"/>
    <property type="molecule type" value="Genomic_DNA"/>
</dbReference>
<evidence type="ECO:0000259" key="1">
    <source>
        <dbReference type="Pfam" id="PF00485"/>
    </source>
</evidence>
<dbReference type="InterPro" id="IPR027417">
    <property type="entry name" value="P-loop_NTPase"/>
</dbReference>
<dbReference type="EC" id="2.7.1.48" evidence="2"/>
<dbReference type="GO" id="GO:0005524">
    <property type="term" value="F:ATP binding"/>
    <property type="evidence" value="ECO:0007669"/>
    <property type="project" value="InterPro"/>
</dbReference>
<keyword evidence="2" id="KW-0418">Kinase</keyword>
<evidence type="ECO:0000313" key="3">
    <source>
        <dbReference type="Proteomes" id="UP000658225"/>
    </source>
</evidence>
<proteinExistence type="predicted"/>
<dbReference type="GO" id="GO:0004849">
    <property type="term" value="F:uridine kinase activity"/>
    <property type="evidence" value="ECO:0007669"/>
    <property type="project" value="UniProtKB-EC"/>
</dbReference>
<reference evidence="2" key="1">
    <citation type="submission" date="2020-10" db="EMBL/GenBank/DDBJ databases">
        <title>Genomic Encyclopedia of Type Strains, Phase IV (KMG-IV): sequencing the most valuable type-strain genomes for metagenomic binning, comparative biology and taxonomic classification.</title>
        <authorList>
            <person name="Goeker M."/>
        </authorList>
    </citation>
    <scope>NUCLEOTIDE SEQUENCE</scope>
    <source>
        <strain evidence="2">DSM 13886</strain>
    </source>
</reference>
<keyword evidence="2" id="KW-0808">Transferase</keyword>
<feature type="domain" description="Phosphoribulokinase/uridine kinase" evidence="1">
    <location>
        <begin position="2"/>
        <end position="143"/>
    </location>
</feature>
<comment type="caution">
    <text evidence="2">The sequence shown here is derived from an EMBL/GenBank/DDBJ whole genome shotgun (WGS) entry which is preliminary data.</text>
</comment>